<reference evidence="2 3" key="1">
    <citation type="submission" date="2022-10" db="EMBL/GenBank/DDBJ databases">
        <title>Luteolibacter flavescens strain MCCC 1K03193, whole genome shotgun sequencing project.</title>
        <authorList>
            <person name="Zhao G."/>
            <person name="Shen L."/>
        </authorList>
    </citation>
    <scope>NUCLEOTIDE SEQUENCE [LARGE SCALE GENOMIC DNA]</scope>
    <source>
        <strain evidence="2 3">MCCC 1K03193</strain>
    </source>
</reference>
<dbReference type="EMBL" id="JAPDDS010000006">
    <property type="protein sequence ID" value="MCW1885592.1"/>
    <property type="molecule type" value="Genomic_DNA"/>
</dbReference>
<evidence type="ECO:0000313" key="3">
    <source>
        <dbReference type="Proteomes" id="UP001207930"/>
    </source>
</evidence>
<organism evidence="2 3">
    <name type="scientific">Luteolibacter flavescens</name>
    <dbReference type="NCBI Taxonomy" id="1859460"/>
    <lineage>
        <taxon>Bacteria</taxon>
        <taxon>Pseudomonadati</taxon>
        <taxon>Verrucomicrobiota</taxon>
        <taxon>Verrucomicrobiia</taxon>
        <taxon>Verrucomicrobiales</taxon>
        <taxon>Verrucomicrobiaceae</taxon>
        <taxon>Luteolibacter</taxon>
    </lineage>
</organism>
<keyword evidence="1" id="KW-0472">Membrane</keyword>
<evidence type="ECO:0000313" key="2">
    <source>
        <dbReference type="EMBL" id="MCW1885592.1"/>
    </source>
</evidence>
<protein>
    <submittedName>
        <fullName evidence="2">Uncharacterized protein</fullName>
    </submittedName>
</protein>
<comment type="caution">
    <text evidence="2">The sequence shown here is derived from an EMBL/GenBank/DDBJ whole genome shotgun (WGS) entry which is preliminary data.</text>
</comment>
<dbReference type="Proteomes" id="UP001207930">
    <property type="component" value="Unassembled WGS sequence"/>
</dbReference>
<gene>
    <name evidence="2" type="ORF">OKA04_12710</name>
</gene>
<proteinExistence type="predicted"/>
<feature type="transmembrane region" description="Helical" evidence="1">
    <location>
        <begin position="42"/>
        <end position="68"/>
    </location>
</feature>
<feature type="transmembrane region" description="Helical" evidence="1">
    <location>
        <begin position="12"/>
        <end position="36"/>
    </location>
</feature>
<keyword evidence="1" id="KW-1133">Transmembrane helix</keyword>
<dbReference type="RefSeq" id="WP_264501547.1">
    <property type="nucleotide sequence ID" value="NZ_JAPDDS010000006.1"/>
</dbReference>
<keyword evidence="3" id="KW-1185">Reference proteome</keyword>
<sequence>MNERSSADEPGIISALLIINIFVSILLAAGAIIAVLAGNVVIAVYFAVSTVFSAVGLWIISTLLRWVWDIRCYAKELVGLPKPDRSASFSVNPNSVSTITPEERSRRQEALRKLDSTVFNEG</sequence>
<accession>A0ABT3FQ67</accession>
<keyword evidence="1" id="KW-0812">Transmembrane</keyword>
<name>A0ABT3FQ67_9BACT</name>
<evidence type="ECO:0000256" key="1">
    <source>
        <dbReference type="SAM" id="Phobius"/>
    </source>
</evidence>